<dbReference type="Pfam" id="PF05532">
    <property type="entry name" value="CsbD"/>
    <property type="match status" value="1"/>
</dbReference>
<dbReference type="SUPFAM" id="SSF69047">
    <property type="entry name" value="Hypothetical protein YjbJ"/>
    <property type="match status" value="1"/>
</dbReference>
<evidence type="ECO:0000256" key="1">
    <source>
        <dbReference type="ARBA" id="ARBA00009129"/>
    </source>
</evidence>
<dbReference type="InterPro" id="IPR036629">
    <property type="entry name" value="YjbJ_sf"/>
</dbReference>
<dbReference type="Gene3D" id="1.10.1470.10">
    <property type="entry name" value="YjbJ"/>
    <property type="match status" value="1"/>
</dbReference>
<dbReference type="AlphaFoldDB" id="A0A0F6W5V0"/>
<keyword evidence="4" id="KW-1185">Reference proteome</keyword>
<gene>
    <name evidence="3" type="ORF">DB32_005347</name>
</gene>
<evidence type="ECO:0000259" key="2">
    <source>
        <dbReference type="Pfam" id="PF05532"/>
    </source>
</evidence>
<proteinExistence type="inferred from homology"/>
<dbReference type="PIRSF" id="PIRSF039008">
    <property type="entry name" value="YjbJ"/>
    <property type="match status" value="1"/>
</dbReference>
<dbReference type="Proteomes" id="UP000034883">
    <property type="component" value="Chromosome"/>
</dbReference>
<evidence type="ECO:0000313" key="4">
    <source>
        <dbReference type="Proteomes" id="UP000034883"/>
    </source>
</evidence>
<dbReference type="RefSeq" id="WP_075098021.1">
    <property type="nucleotide sequence ID" value="NZ_CP011125.1"/>
</dbReference>
<dbReference type="InterPro" id="IPR008462">
    <property type="entry name" value="CsbD"/>
</dbReference>
<dbReference type="STRING" id="927083.DB32_005347"/>
<reference evidence="3 4" key="1">
    <citation type="submission" date="2015-03" db="EMBL/GenBank/DDBJ databases">
        <title>Genome assembly of Sandaracinus amylolyticus DSM 53668.</title>
        <authorList>
            <person name="Sharma G."/>
            <person name="Subramanian S."/>
        </authorList>
    </citation>
    <scope>NUCLEOTIDE SEQUENCE [LARGE SCALE GENOMIC DNA]</scope>
    <source>
        <strain evidence="3 4">DSM 53668</strain>
    </source>
</reference>
<feature type="domain" description="CsbD-like" evidence="2">
    <location>
        <begin position="4"/>
        <end position="54"/>
    </location>
</feature>
<accession>A0A0F6W5V0</accession>
<sequence length="78" mass="8897">MTWDDIAARWRQLKGQVKTEFGKLDDDTFDAIGGDRERLVAALEEKYGYPKEHAVQRVDSWVSRLDLRSRPASATATT</sequence>
<evidence type="ECO:0000313" key="3">
    <source>
        <dbReference type="EMBL" id="AKF08198.1"/>
    </source>
</evidence>
<dbReference type="OrthoDB" id="9796058at2"/>
<dbReference type="InterPro" id="IPR026042">
    <property type="entry name" value="YjbJ"/>
</dbReference>
<dbReference type="EMBL" id="CP011125">
    <property type="protein sequence ID" value="AKF08198.1"/>
    <property type="molecule type" value="Genomic_DNA"/>
</dbReference>
<dbReference type="KEGG" id="samy:DB32_005347"/>
<name>A0A0F6W5V0_9BACT</name>
<protein>
    <recommendedName>
        <fullName evidence="2">CsbD-like domain-containing protein</fullName>
    </recommendedName>
</protein>
<organism evidence="3 4">
    <name type="scientific">Sandaracinus amylolyticus</name>
    <dbReference type="NCBI Taxonomy" id="927083"/>
    <lineage>
        <taxon>Bacteria</taxon>
        <taxon>Pseudomonadati</taxon>
        <taxon>Myxococcota</taxon>
        <taxon>Polyangia</taxon>
        <taxon>Polyangiales</taxon>
        <taxon>Sandaracinaceae</taxon>
        <taxon>Sandaracinus</taxon>
    </lineage>
</organism>
<comment type="similarity">
    <text evidence="1">Belongs to the UPF0337 (CsbD) family.</text>
</comment>